<feature type="compositionally biased region" description="Acidic residues" evidence="1">
    <location>
        <begin position="213"/>
        <end position="224"/>
    </location>
</feature>
<dbReference type="OrthoDB" id="5987048at2759"/>
<evidence type="ECO:0000313" key="3">
    <source>
        <dbReference type="RefSeq" id="XP_031575331.1"/>
    </source>
</evidence>
<name>A0A6P8J5E1_ACTTE</name>
<keyword evidence="2" id="KW-1185">Reference proteome</keyword>
<dbReference type="InParanoid" id="A0A6P8J5E1"/>
<dbReference type="RefSeq" id="XP_031575331.1">
    <property type="nucleotide sequence ID" value="XM_031719471.1"/>
</dbReference>
<dbReference type="GeneID" id="116308958"/>
<evidence type="ECO:0000256" key="1">
    <source>
        <dbReference type="SAM" id="MobiDB-lite"/>
    </source>
</evidence>
<feature type="compositionally biased region" description="Low complexity" evidence="1">
    <location>
        <begin position="200"/>
        <end position="211"/>
    </location>
</feature>
<proteinExistence type="predicted"/>
<gene>
    <name evidence="3" type="primary">LOC116308958</name>
</gene>
<dbReference type="PANTHER" id="PTHR33480">
    <property type="entry name" value="SET DOMAIN-CONTAINING PROTEIN-RELATED"/>
    <property type="match status" value="1"/>
</dbReference>
<reference evidence="3" key="1">
    <citation type="submission" date="2025-08" db="UniProtKB">
        <authorList>
            <consortium name="RefSeq"/>
        </authorList>
    </citation>
    <scope>IDENTIFICATION</scope>
    <source>
        <tissue evidence="3">Tentacle</tissue>
    </source>
</reference>
<feature type="non-terminal residue" evidence="3">
    <location>
        <position position="224"/>
    </location>
</feature>
<sequence length="224" mass="24874">MRGGASFQNGGLDLVQVIGKRGRKVPIILTSDVKNAIDVLISKREQVGVSTKNKYVFARANQDSQSYARGWESMKKTLSCVGNLERPELITSTKLRKYIATVAQVGSLTENDMDWLARHLGHDISIHRQYYRLHESTLELAKVSKLLLAVDAGNIENLVGRSLSDINVDDISERPKNTGFEDDDSDDDNDDIDDEDNVDVNDVNNEDSSSSGDIEDNTDEDIDT</sequence>
<dbReference type="AlphaFoldDB" id="A0A6P8J5E1"/>
<protein>
    <submittedName>
        <fullName evidence="3">Uncharacterized protein LOC116308958</fullName>
    </submittedName>
</protein>
<feature type="compositionally biased region" description="Acidic residues" evidence="1">
    <location>
        <begin position="180"/>
        <end position="199"/>
    </location>
</feature>
<accession>A0A6P8J5E1</accession>
<feature type="region of interest" description="Disordered" evidence="1">
    <location>
        <begin position="170"/>
        <end position="224"/>
    </location>
</feature>
<organism evidence="2 3">
    <name type="scientific">Actinia tenebrosa</name>
    <name type="common">Australian red waratah sea anemone</name>
    <dbReference type="NCBI Taxonomy" id="6105"/>
    <lineage>
        <taxon>Eukaryota</taxon>
        <taxon>Metazoa</taxon>
        <taxon>Cnidaria</taxon>
        <taxon>Anthozoa</taxon>
        <taxon>Hexacorallia</taxon>
        <taxon>Actiniaria</taxon>
        <taxon>Actiniidae</taxon>
        <taxon>Actinia</taxon>
    </lineage>
</organism>
<dbReference type="Proteomes" id="UP000515163">
    <property type="component" value="Unplaced"/>
</dbReference>
<dbReference type="PANTHER" id="PTHR33480:SF1">
    <property type="entry name" value="TYR RECOMBINASE DOMAIN-CONTAINING PROTEIN"/>
    <property type="match status" value="1"/>
</dbReference>
<evidence type="ECO:0000313" key="2">
    <source>
        <dbReference type="Proteomes" id="UP000515163"/>
    </source>
</evidence>
<dbReference type="KEGG" id="aten:116308958"/>